<keyword evidence="2" id="KW-1185">Reference proteome</keyword>
<protein>
    <submittedName>
        <fullName evidence="1">Uncharacterized protein</fullName>
    </submittedName>
</protein>
<evidence type="ECO:0000313" key="1">
    <source>
        <dbReference type="EMBL" id="KAD4178002.1"/>
    </source>
</evidence>
<comment type="caution">
    <text evidence="1">The sequence shown here is derived from an EMBL/GenBank/DDBJ whole genome shotgun (WGS) entry which is preliminary data.</text>
</comment>
<sequence length="122" mass="13887">MTLMANECCWSIDDVSPRMRGPGRTALVDWRMRMMAKEGGSTECGRRRKDRSNSLWPFGRMGLFDPLGVSADHCFLPRFSVGLAPDPLYFHVEDVEGYAWAKESLELVEKQESYGGLKLRKP</sequence>
<name>A0A5N6MXA2_9ASTR</name>
<dbReference type="Proteomes" id="UP000326396">
    <property type="component" value="Linkage Group LG4"/>
</dbReference>
<gene>
    <name evidence="1" type="ORF">E3N88_26593</name>
</gene>
<proteinExistence type="predicted"/>
<dbReference type="EMBL" id="SZYD01000014">
    <property type="protein sequence ID" value="KAD4178002.1"/>
    <property type="molecule type" value="Genomic_DNA"/>
</dbReference>
<accession>A0A5N6MXA2</accession>
<organism evidence="1 2">
    <name type="scientific">Mikania micrantha</name>
    <name type="common">bitter vine</name>
    <dbReference type="NCBI Taxonomy" id="192012"/>
    <lineage>
        <taxon>Eukaryota</taxon>
        <taxon>Viridiplantae</taxon>
        <taxon>Streptophyta</taxon>
        <taxon>Embryophyta</taxon>
        <taxon>Tracheophyta</taxon>
        <taxon>Spermatophyta</taxon>
        <taxon>Magnoliopsida</taxon>
        <taxon>eudicotyledons</taxon>
        <taxon>Gunneridae</taxon>
        <taxon>Pentapetalae</taxon>
        <taxon>asterids</taxon>
        <taxon>campanulids</taxon>
        <taxon>Asterales</taxon>
        <taxon>Asteraceae</taxon>
        <taxon>Asteroideae</taxon>
        <taxon>Heliantheae alliance</taxon>
        <taxon>Eupatorieae</taxon>
        <taxon>Mikania</taxon>
    </lineage>
</organism>
<evidence type="ECO:0000313" key="2">
    <source>
        <dbReference type="Proteomes" id="UP000326396"/>
    </source>
</evidence>
<reference evidence="1 2" key="1">
    <citation type="submission" date="2019-05" db="EMBL/GenBank/DDBJ databases">
        <title>Mikania micrantha, genome provides insights into the molecular mechanism of rapid growth.</title>
        <authorList>
            <person name="Liu B."/>
        </authorList>
    </citation>
    <scope>NUCLEOTIDE SEQUENCE [LARGE SCALE GENOMIC DNA]</scope>
    <source>
        <strain evidence="1">NLD-2019</strain>
        <tissue evidence="1">Leaf</tissue>
    </source>
</reference>
<dbReference type="AlphaFoldDB" id="A0A5N6MXA2"/>